<feature type="domain" description="Asparagine synthetase" evidence="2">
    <location>
        <begin position="20"/>
        <end position="89"/>
    </location>
</feature>
<dbReference type="GO" id="GO:0016783">
    <property type="term" value="F:sulfurtransferase activity"/>
    <property type="evidence" value="ECO:0007669"/>
    <property type="project" value="InterPro"/>
</dbReference>
<dbReference type="InterPro" id="IPR052188">
    <property type="entry name" value="Ni-pincer_cofactor_biosynth"/>
</dbReference>
<dbReference type="OrthoDB" id="9776919at2"/>
<keyword evidence="4" id="KW-1185">Reference proteome</keyword>
<feature type="active site" description="Nucleophile and sulfur donor" evidence="1">
    <location>
        <position position="181"/>
    </location>
</feature>
<dbReference type="AlphaFoldDB" id="A0A1H0SMM0"/>
<dbReference type="Gene3D" id="3.40.50.620">
    <property type="entry name" value="HUPs"/>
    <property type="match status" value="1"/>
</dbReference>
<evidence type="ECO:0000259" key="2">
    <source>
        <dbReference type="Pfam" id="PF00733"/>
    </source>
</evidence>
<dbReference type="Proteomes" id="UP000199073">
    <property type="component" value="Unassembled WGS sequence"/>
</dbReference>
<gene>
    <name evidence="3" type="ORF">SAMN05660330_02738</name>
</gene>
<dbReference type="InterPro" id="IPR014729">
    <property type="entry name" value="Rossmann-like_a/b/a_fold"/>
</dbReference>
<dbReference type="PANTHER" id="PTHR43169">
    <property type="entry name" value="EXSB FAMILY PROTEIN"/>
    <property type="match status" value="1"/>
</dbReference>
<organism evidence="3 4">
    <name type="scientific">Desulforhopalus singaporensis</name>
    <dbReference type="NCBI Taxonomy" id="91360"/>
    <lineage>
        <taxon>Bacteria</taxon>
        <taxon>Pseudomonadati</taxon>
        <taxon>Thermodesulfobacteriota</taxon>
        <taxon>Desulfobulbia</taxon>
        <taxon>Desulfobulbales</taxon>
        <taxon>Desulfocapsaceae</taxon>
        <taxon>Desulforhopalus</taxon>
    </lineage>
</organism>
<sequence length="278" mass="31278">MDAFNRNKKNFLALMDRYIDRDVMVAFSGGVDSSLVLKVACEQALGKNHRVYAVTVHTMLHPVNEIATTAKAAKEMGAVHTVVEIDELQHAGVMTNPLNRCYLCKKYLFTRLVAMAGELRVETIMDGTNSDDLQDYRPGLQALRELNIRSPLAEAAMSKTDVRKMAAEYDLSASTSPSSPCLATRFPYGTPLSYEKMRNVEKGEIYIRSLGFFNVRLRVHGDVARLEVDSSDMERIVACREDIVSFLKNLGYLYVTVDLEGFRSGSMDYKIEKPKKIR</sequence>
<dbReference type="InterPro" id="IPR005232">
    <property type="entry name" value="LarE"/>
</dbReference>
<dbReference type="STRING" id="91360.SAMN05660330_02738"/>
<evidence type="ECO:0000256" key="1">
    <source>
        <dbReference type="PIRSR" id="PIRSR006661-1"/>
    </source>
</evidence>
<dbReference type="InterPro" id="IPR001962">
    <property type="entry name" value="Asn_synthase"/>
</dbReference>
<proteinExistence type="predicted"/>
<dbReference type="GO" id="GO:0004066">
    <property type="term" value="F:asparagine synthase (glutamine-hydrolyzing) activity"/>
    <property type="evidence" value="ECO:0007669"/>
    <property type="project" value="InterPro"/>
</dbReference>
<dbReference type="SUPFAM" id="SSF52402">
    <property type="entry name" value="Adenine nucleotide alpha hydrolases-like"/>
    <property type="match status" value="1"/>
</dbReference>
<dbReference type="RefSeq" id="WP_092223761.1">
    <property type="nucleotide sequence ID" value="NZ_FNJI01000019.1"/>
</dbReference>
<dbReference type="CDD" id="cd01990">
    <property type="entry name" value="LarE-like"/>
    <property type="match status" value="1"/>
</dbReference>
<reference evidence="3 4" key="1">
    <citation type="submission" date="2016-10" db="EMBL/GenBank/DDBJ databases">
        <authorList>
            <person name="de Groot N.N."/>
        </authorList>
    </citation>
    <scope>NUCLEOTIDE SEQUENCE [LARGE SCALE GENOMIC DNA]</scope>
    <source>
        <strain evidence="3 4">DSM 12130</strain>
    </source>
</reference>
<dbReference type="PANTHER" id="PTHR43169:SF2">
    <property type="entry name" value="NAD_GMP SYNTHASE DOMAIN-CONTAINING PROTEIN"/>
    <property type="match status" value="1"/>
</dbReference>
<dbReference type="NCBIfam" id="TIGR00268">
    <property type="entry name" value="ATP-dependent sacrificial sulfur transferase LarE"/>
    <property type="match status" value="1"/>
</dbReference>
<protein>
    <recommendedName>
        <fullName evidence="2">Asparagine synthetase domain-containing protein</fullName>
    </recommendedName>
</protein>
<evidence type="ECO:0000313" key="4">
    <source>
        <dbReference type="Proteomes" id="UP000199073"/>
    </source>
</evidence>
<accession>A0A1H0SMM0</accession>
<dbReference type="EMBL" id="FNJI01000019">
    <property type="protein sequence ID" value="SDP42488.1"/>
    <property type="molecule type" value="Genomic_DNA"/>
</dbReference>
<name>A0A1H0SMM0_9BACT</name>
<evidence type="ECO:0000313" key="3">
    <source>
        <dbReference type="EMBL" id="SDP42488.1"/>
    </source>
</evidence>
<dbReference type="GO" id="GO:0006529">
    <property type="term" value="P:asparagine biosynthetic process"/>
    <property type="evidence" value="ECO:0007669"/>
    <property type="project" value="InterPro"/>
</dbReference>
<dbReference type="Pfam" id="PF00733">
    <property type="entry name" value="Asn_synthase"/>
    <property type="match status" value="1"/>
</dbReference>
<dbReference type="PIRSF" id="PIRSF006661">
    <property type="entry name" value="PP-lp_UCP006661"/>
    <property type="match status" value="1"/>
</dbReference>